<organism evidence="12 14">
    <name type="scientific">Halanaerobium saccharolyticum</name>
    <dbReference type="NCBI Taxonomy" id="43595"/>
    <lineage>
        <taxon>Bacteria</taxon>
        <taxon>Bacillati</taxon>
        <taxon>Bacillota</taxon>
        <taxon>Clostridia</taxon>
        <taxon>Halanaerobiales</taxon>
        <taxon>Halanaerobiaceae</taxon>
        <taxon>Halanaerobium</taxon>
    </lineage>
</organism>
<evidence type="ECO:0000256" key="8">
    <source>
        <dbReference type="ARBA" id="ARBA00022989"/>
    </source>
</evidence>
<dbReference type="GO" id="GO:0031992">
    <property type="term" value="F:energy transducer activity"/>
    <property type="evidence" value="ECO:0007669"/>
    <property type="project" value="TreeGrafter"/>
</dbReference>
<evidence type="ECO:0000313" key="12">
    <source>
        <dbReference type="EMBL" id="PTV98026.1"/>
    </source>
</evidence>
<gene>
    <name evidence="13" type="ORF">C7957_106138</name>
    <name evidence="12" type="ORF">C8C76_12037</name>
</gene>
<dbReference type="GO" id="GO:0098797">
    <property type="term" value="C:plasma membrane protein complex"/>
    <property type="evidence" value="ECO:0007669"/>
    <property type="project" value="TreeGrafter"/>
</dbReference>
<dbReference type="PANTHER" id="PTHR33446:SF2">
    <property type="entry name" value="PROTEIN TONB"/>
    <property type="match status" value="1"/>
</dbReference>
<feature type="compositionally biased region" description="Basic and acidic residues" evidence="10">
    <location>
        <begin position="200"/>
        <end position="253"/>
    </location>
</feature>
<keyword evidence="3" id="KW-0813">Transport</keyword>
<dbReference type="PANTHER" id="PTHR33446">
    <property type="entry name" value="PROTEIN TONB-RELATED"/>
    <property type="match status" value="1"/>
</dbReference>
<feature type="compositionally biased region" description="Basic and acidic residues" evidence="10">
    <location>
        <begin position="164"/>
        <end position="182"/>
    </location>
</feature>
<comment type="caution">
    <text evidence="12">The sequence shown here is derived from an EMBL/GenBank/DDBJ whole genome shotgun (WGS) entry which is preliminary data.</text>
</comment>
<feature type="compositionally biased region" description="Basic and acidic residues" evidence="10">
    <location>
        <begin position="115"/>
        <end position="131"/>
    </location>
</feature>
<reference evidence="12 14" key="1">
    <citation type="submission" date="2018-04" db="EMBL/GenBank/DDBJ databases">
        <title>Subsurface microbial communities from deep shales in Ohio and West Virginia, USA.</title>
        <authorList>
            <person name="Wrighton K."/>
        </authorList>
    </citation>
    <scope>NUCLEOTIDE SEQUENCE [LARGE SCALE GENOMIC DNA]</scope>
    <source>
        <strain evidence="13 15">MSL 7</strain>
        <strain evidence="12 14">WC1</strain>
    </source>
</reference>
<keyword evidence="8" id="KW-1133">Transmembrane helix</keyword>
<keyword evidence="9" id="KW-0472">Membrane</keyword>
<dbReference type="AlphaFoldDB" id="A0A2T5RIF3"/>
<evidence type="ECO:0000256" key="3">
    <source>
        <dbReference type="ARBA" id="ARBA00022448"/>
    </source>
</evidence>
<dbReference type="EMBL" id="QAXS01000020">
    <property type="protein sequence ID" value="PTV98026.1"/>
    <property type="molecule type" value="Genomic_DNA"/>
</dbReference>
<evidence type="ECO:0000256" key="5">
    <source>
        <dbReference type="ARBA" id="ARBA00022519"/>
    </source>
</evidence>
<evidence type="ECO:0000259" key="11">
    <source>
        <dbReference type="PROSITE" id="PS52015"/>
    </source>
</evidence>
<dbReference type="InterPro" id="IPR006260">
    <property type="entry name" value="TonB/TolA_C"/>
</dbReference>
<protein>
    <submittedName>
        <fullName evidence="12">TonB family protein</fullName>
    </submittedName>
</protein>
<feature type="compositionally biased region" description="Basic and acidic residues" evidence="10">
    <location>
        <begin position="138"/>
        <end position="148"/>
    </location>
</feature>
<feature type="compositionally biased region" description="Acidic residues" evidence="10">
    <location>
        <begin position="105"/>
        <end position="114"/>
    </location>
</feature>
<dbReference type="Proteomes" id="UP000244089">
    <property type="component" value="Unassembled WGS sequence"/>
</dbReference>
<evidence type="ECO:0000256" key="2">
    <source>
        <dbReference type="ARBA" id="ARBA00006555"/>
    </source>
</evidence>
<evidence type="ECO:0000256" key="4">
    <source>
        <dbReference type="ARBA" id="ARBA00022475"/>
    </source>
</evidence>
<evidence type="ECO:0000256" key="7">
    <source>
        <dbReference type="ARBA" id="ARBA00022927"/>
    </source>
</evidence>
<dbReference type="RefSeq" id="WP_166637119.1">
    <property type="nucleotide sequence ID" value="NZ_QAXS01000020.1"/>
</dbReference>
<dbReference type="PROSITE" id="PS52015">
    <property type="entry name" value="TONB_CTD"/>
    <property type="match status" value="1"/>
</dbReference>
<keyword evidence="4" id="KW-1003">Cell membrane</keyword>
<accession>A0A2T5RIF3</accession>
<evidence type="ECO:0000256" key="9">
    <source>
        <dbReference type="ARBA" id="ARBA00023136"/>
    </source>
</evidence>
<dbReference type="Proteomes" id="UP000295176">
    <property type="component" value="Unassembled WGS sequence"/>
</dbReference>
<keyword evidence="7" id="KW-0653">Protein transport</keyword>
<evidence type="ECO:0000313" key="13">
    <source>
        <dbReference type="EMBL" id="TDP97040.1"/>
    </source>
</evidence>
<dbReference type="InterPro" id="IPR037682">
    <property type="entry name" value="TonB_C"/>
</dbReference>
<proteinExistence type="inferred from homology"/>
<dbReference type="SUPFAM" id="SSF74653">
    <property type="entry name" value="TolA/TonB C-terminal domain"/>
    <property type="match status" value="1"/>
</dbReference>
<evidence type="ECO:0000313" key="14">
    <source>
        <dbReference type="Proteomes" id="UP000244089"/>
    </source>
</evidence>
<feature type="domain" description="TonB C-terminal" evidence="11">
    <location>
        <begin position="265"/>
        <end position="355"/>
    </location>
</feature>
<evidence type="ECO:0000256" key="6">
    <source>
        <dbReference type="ARBA" id="ARBA00022692"/>
    </source>
</evidence>
<dbReference type="InterPro" id="IPR051045">
    <property type="entry name" value="TonB-dependent_transducer"/>
</dbReference>
<evidence type="ECO:0000256" key="1">
    <source>
        <dbReference type="ARBA" id="ARBA00004383"/>
    </source>
</evidence>
<evidence type="ECO:0000256" key="10">
    <source>
        <dbReference type="SAM" id="MobiDB-lite"/>
    </source>
</evidence>
<comment type="subcellular location">
    <subcellularLocation>
        <location evidence="1">Cell inner membrane</location>
        <topology evidence="1">Single-pass membrane protein</topology>
        <orientation evidence="1">Periplasmic side</orientation>
    </subcellularLocation>
</comment>
<dbReference type="Pfam" id="PF03544">
    <property type="entry name" value="TonB_C"/>
    <property type="match status" value="1"/>
</dbReference>
<sequence>MKYNKTIYLTAFLLSLSLILLLEAASLGLLAEDIKPVEKKEVEIELLLSTSNHPAAENTQSEGKQKLKEAKAEQGDNFSEKKETLAEETVKSSSNKNEEKNDHFVEEEEKEVDEAEIKTEKIQQENDLKTEETDETSSENKEVEEKQETMPAWLNNSKNETEEDNSKEAATKKEENEDKFDLDSYLAELENDDSAVQENEVDKEVNKKNENKSDHNLRENESETEGESREKNTVSKSENKKDNAAEEGARNNEEQEVYNLREGGNDIQKPGLKNYAQPEYPSNLRKRNIEGEVIISLRIDKAGKAHDLKISQSSGYDSFDQAALSAVSNWRFEAAEKDGIKVEVIVNLPIRFKLN</sequence>
<dbReference type="EMBL" id="SNXX01000006">
    <property type="protein sequence ID" value="TDP97040.1"/>
    <property type="molecule type" value="Genomic_DNA"/>
</dbReference>
<dbReference type="GO" id="GO:0015031">
    <property type="term" value="P:protein transport"/>
    <property type="evidence" value="ECO:0007669"/>
    <property type="project" value="UniProtKB-KW"/>
</dbReference>
<dbReference type="GO" id="GO:0055085">
    <property type="term" value="P:transmembrane transport"/>
    <property type="evidence" value="ECO:0007669"/>
    <property type="project" value="InterPro"/>
</dbReference>
<evidence type="ECO:0000313" key="15">
    <source>
        <dbReference type="Proteomes" id="UP000295176"/>
    </source>
</evidence>
<dbReference type="Gene3D" id="3.30.1150.10">
    <property type="match status" value="1"/>
</dbReference>
<feature type="compositionally biased region" description="Acidic residues" evidence="10">
    <location>
        <begin position="189"/>
        <end position="199"/>
    </location>
</feature>
<name>A0A2T5RIF3_9FIRM</name>
<feature type="compositionally biased region" description="Basic and acidic residues" evidence="10">
    <location>
        <begin position="63"/>
        <end position="104"/>
    </location>
</feature>
<dbReference type="NCBIfam" id="TIGR01352">
    <property type="entry name" value="tonB_Cterm"/>
    <property type="match status" value="1"/>
</dbReference>
<keyword evidence="5" id="KW-0997">Cell inner membrane</keyword>
<feature type="compositionally biased region" description="Polar residues" evidence="10">
    <location>
        <begin position="53"/>
        <end position="62"/>
    </location>
</feature>
<keyword evidence="6" id="KW-0812">Transmembrane</keyword>
<feature type="region of interest" description="Disordered" evidence="10">
    <location>
        <begin position="53"/>
        <end position="281"/>
    </location>
</feature>
<comment type="similarity">
    <text evidence="2">Belongs to the TonB family.</text>
</comment>